<dbReference type="EMBL" id="BARU01024238">
    <property type="protein sequence ID" value="GAH48024.1"/>
    <property type="molecule type" value="Genomic_DNA"/>
</dbReference>
<feature type="transmembrane region" description="Helical" evidence="1">
    <location>
        <begin position="15"/>
        <end position="38"/>
    </location>
</feature>
<reference evidence="2" key="1">
    <citation type="journal article" date="2014" name="Front. Microbiol.">
        <title>High frequency of phylogenetically diverse reductive dehalogenase-homologous genes in deep subseafloor sedimentary metagenomes.</title>
        <authorList>
            <person name="Kawai M."/>
            <person name="Futagami T."/>
            <person name="Toyoda A."/>
            <person name="Takaki Y."/>
            <person name="Nishi S."/>
            <person name="Hori S."/>
            <person name="Arai W."/>
            <person name="Tsubouchi T."/>
            <person name="Morono Y."/>
            <person name="Uchiyama I."/>
            <person name="Ito T."/>
            <person name="Fujiyama A."/>
            <person name="Inagaki F."/>
            <person name="Takami H."/>
        </authorList>
    </citation>
    <scope>NUCLEOTIDE SEQUENCE</scope>
    <source>
        <strain evidence="2">Expedition CK06-06</strain>
    </source>
</reference>
<evidence type="ECO:0000313" key="2">
    <source>
        <dbReference type="EMBL" id="GAH48024.1"/>
    </source>
</evidence>
<keyword evidence="1" id="KW-0472">Membrane</keyword>
<accession>X1H2F3</accession>
<sequence>MMDLGLEIKEVLDSFARLFSTTVWVNAQILLVGAILCIGKRTVTSALRVMGLGQEKGVQQVSQDPESGEMEPT</sequence>
<evidence type="ECO:0000256" key="1">
    <source>
        <dbReference type="SAM" id="Phobius"/>
    </source>
</evidence>
<comment type="caution">
    <text evidence="2">The sequence shown here is derived from an EMBL/GenBank/DDBJ whole genome shotgun (WGS) entry which is preliminary data.</text>
</comment>
<organism evidence="2">
    <name type="scientific">marine sediment metagenome</name>
    <dbReference type="NCBI Taxonomy" id="412755"/>
    <lineage>
        <taxon>unclassified sequences</taxon>
        <taxon>metagenomes</taxon>
        <taxon>ecological metagenomes</taxon>
    </lineage>
</organism>
<gene>
    <name evidence="2" type="ORF">S03H2_39234</name>
</gene>
<proteinExistence type="predicted"/>
<keyword evidence="1" id="KW-1133">Transmembrane helix</keyword>
<name>X1H2F3_9ZZZZ</name>
<keyword evidence="1" id="KW-0812">Transmembrane</keyword>
<protein>
    <submittedName>
        <fullName evidence="2">Uncharacterized protein</fullName>
    </submittedName>
</protein>
<dbReference type="AlphaFoldDB" id="X1H2F3"/>